<dbReference type="EMBL" id="SODF01000001">
    <property type="protein sequence ID" value="TDW24355.1"/>
    <property type="molecule type" value="Genomic_DNA"/>
</dbReference>
<feature type="domain" description="BON" evidence="1">
    <location>
        <begin position="149"/>
        <end position="217"/>
    </location>
</feature>
<accession>A0A4R8A2B1</accession>
<comment type="caution">
    <text evidence="2">The sequence shown here is derived from an EMBL/GenBank/DDBJ whole genome shotgun (WGS) entry which is preliminary data.</text>
</comment>
<dbReference type="InterPro" id="IPR007055">
    <property type="entry name" value="BON_dom"/>
</dbReference>
<dbReference type="PROSITE" id="PS50914">
    <property type="entry name" value="BON"/>
    <property type="match status" value="3"/>
</dbReference>
<evidence type="ECO:0000313" key="2">
    <source>
        <dbReference type="EMBL" id="TDW24355.1"/>
    </source>
</evidence>
<keyword evidence="3" id="KW-1185">Reference proteome</keyword>
<dbReference type="SMART" id="SM00749">
    <property type="entry name" value="BON"/>
    <property type="match status" value="3"/>
</dbReference>
<protein>
    <submittedName>
        <fullName evidence="2">Osmotically-inducible protein OsmY</fullName>
    </submittedName>
</protein>
<dbReference type="Pfam" id="PF04972">
    <property type="entry name" value="BON"/>
    <property type="match status" value="3"/>
</dbReference>
<dbReference type="Proteomes" id="UP000295447">
    <property type="component" value="Unassembled WGS sequence"/>
</dbReference>
<proteinExistence type="predicted"/>
<dbReference type="RefSeq" id="WP_134119540.1">
    <property type="nucleotide sequence ID" value="NZ_SODF01000001.1"/>
</dbReference>
<evidence type="ECO:0000313" key="3">
    <source>
        <dbReference type="Proteomes" id="UP000295447"/>
    </source>
</evidence>
<dbReference type="PANTHER" id="PTHR34606:SF15">
    <property type="entry name" value="BON DOMAIN-CONTAINING PROTEIN"/>
    <property type="match status" value="1"/>
</dbReference>
<dbReference type="AlphaFoldDB" id="A0A4R8A2B1"/>
<organism evidence="2 3">
    <name type="scientific">Kribbella kalugense</name>
    <dbReference type="NCBI Taxonomy" id="2512221"/>
    <lineage>
        <taxon>Bacteria</taxon>
        <taxon>Bacillati</taxon>
        <taxon>Actinomycetota</taxon>
        <taxon>Actinomycetes</taxon>
        <taxon>Propionibacteriales</taxon>
        <taxon>Kribbellaceae</taxon>
        <taxon>Kribbella</taxon>
    </lineage>
</organism>
<dbReference type="OrthoDB" id="870892at2"/>
<dbReference type="InterPro" id="IPR051686">
    <property type="entry name" value="Lipoprotein_DolP"/>
</dbReference>
<dbReference type="Gene3D" id="3.30.1340.30">
    <property type="match status" value="3"/>
</dbReference>
<feature type="domain" description="BON" evidence="1">
    <location>
        <begin position="3"/>
        <end position="71"/>
    </location>
</feature>
<feature type="domain" description="BON" evidence="1">
    <location>
        <begin position="78"/>
        <end position="145"/>
    </location>
</feature>
<gene>
    <name evidence="2" type="ORF">EV650_3234</name>
</gene>
<name>A0A4R8A2B1_9ACTN</name>
<evidence type="ECO:0000259" key="1">
    <source>
        <dbReference type="PROSITE" id="PS50914"/>
    </source>
</evidence>
<sequence length="217" mass="23604">MSWDTDLVDNVSDELFWDPKVDNEAIAVSANAGTVTLRGTVGSLREKREAKNAAQRVIGVLEVDNQLKVRLMGDLGRIDADIRGDVLQALMLDSLVPETVDAKVQDGEVTLTGTVDWQYQRDEADFVASNIVGILDVFNQIEIRNPNPNTRDVESSIQKAFKRNATLDAEGLTVSTDNGVVTVKGTVGSWAERNEAIDAAWSAPGVTAVRDDLTVTY</sequence>
<reference evidence="2 3" key="1">
    <citation type="submission" date="2019-03" db="EMBL/GenBank/DDBJ databases">
        <title>Genomic Encyclopedia of Type Strains, Phase III (KMG-III): the genomes of soil and plant-associated and newly described type strains.</title>
        <authorList>
            <person name="Whitman W."/>
        </authorList>
    </citation>
    <scope>NUCLEOTIDE SEQUENCE [LARGE SCALE GENOMIC DNA]</scope>
    <source>
        <strain evidence="2 3">VKM Ac-2570</strain>
    </source>
</reference>
<dbReference type="PANTHER" id="PTHR34606">
    <property type="entry name" value="BON DOMAIN-CONTAINING PROTEIN"/>
    <property type="match status" value="1"/>
</dbReference>
<dbReference type="InterPro" id="IPR014004">
    <property type="entry name" value="Transpt-assoc_nodulatn_dom_bac"/>
</dbReference>